<feature type="transmembrane region" description="Helical" evidence="7">
    <location>
        <begin position="566"/>
        <end position="586"/>
    </location>
</feature>
<evidence type="ECO:0000256" key="4">
    <source>
        <dbReference type="ARBA" id="ARBA00022692"/>
    </source>
</evidence>
<feature type="transmembrane region" description="Helical" evidence="7">
    <location>
        <begin position="27"/>
        <end position="47"/>
    </location>
</feature>
<keyword evidence="2" id="KW-0328">Glycosyltransferase</keyword>
<comment type="caution">
    <text evidence="9">The sequence shown here is derived from an EMBL/GenBank/DDBJ whole genome shotgun (WGS) entry which is preliminary data.</text>
</comment>
<evidence type="ECO:0000256" key="1">
    <source>
        <dbReference type="ARBA" id="ARBA00004127"/>
    </source>
</evidence>
<feature type="transmembrane region" description="Helical" evidence="7">
    <location>
        <begin position="532"/>
        <end position="554"/>
    </location>
</feature>
<protein>
    <submittedName>
        <fullName evidence="9">Cellulose synthase</fullName>
    </submittedName>
    <submittedName>
        <fullName evidence="8">Glycosyltransferase</fullName>
    </submittedName>
</protein>
<evidence type="ECO:0000256" key="7">
    <source>
        <dbReference type="SAM" id="Phobius"/>
    </source>
</evidence>
<keyword evidence="6 7" id="KW-0472">Membrane</keyword>
<evidence type="ECO:0000256" key="3">
    <source>
        <dbReference type="ARBA" id="ARBA00022679"/>
    </source>
</evidence>
<dbReference type="CDD" id="cd06421">
    <property type="entry name" value="CESA_CelA_like"/>
    <property type="match status" value="1"/>
</dbReference>
<dbReference type="EMBL" id="JHEG04000001">
    <property type="protein sequence ID" value="KAF3890134.1"/>
    <property type="molecule type" value="Genomic_DNA"/>
</dbReference>
<evidence type="ECO:0000313" key="9">
    <source>
        <dbReference type="EMBL" id="KIE06556.1"/>
    </source>
</evidence>
<dbReference type="PANTHER" id="PTHR43867:SF2">
    <property type="entry name" value="CELLULOSE SYNTHASE CATALYTIC SUBUNIT A [UDP-FORMING]"/>
    <property type="match status" value="1"/>
</dbReference>
<evidence type="ECO:0000313" key="8">
    <source>
        <dbReference type="EMBL" id="KAF3890134.1"/>
    </source>
</evidence>
<accession>A0A0C1N2D8</accession>
<dbReference type="SUPFAM" id="SSF53448">
    <property type="entry name" value="Nucleotide-diphospho-sugar transferases"/>
    <property type="match status" value="1"/>
</dbReference>
<feature type="transmembrane region" description="Helical" evidence="7">
    <location>
        <begin position="499"/>
        <end position="520"/>
    </location>
</feature>
<feature type="transmembrane region" description="Helical" evidence="7">
    <location>
        <begin position="67"/>
        <end position="85"/>
    </location>
</feature>
<dbReference type="GO" id="GO:0012505">
    <property type="term" value="C:endomembrane system"/>
    <property type="evidence" value="ECO:0007669"/>
    <property type="project" value="UniProtKB-SubCell"/>
</dbReference>
<dbReference type="Gene3D" id="3.90.550.10">
    <property type="entry name" value="Spore Coat Polysaccharide Biosynthesis Protein SpsA, Chain A"/>
    <property type="match status" value="2"/>
</dbReference>
<dbReference type="STRING" id="1479485.DA73_0234910"/>
<reference evidence="9" key="1">
    <citation type="journal article" date="2015" name="Genome Announc.">
        <title>Draft Genome Sequence of Tolypothrix boutellei Strain VB521301.</title>
        <authorList>
            <person name="Chandrababunaidu M.M."/>
            <person name="Singh D."/>
            <person name="Sen D."/>
            <person name="Bhan S."/>
            <person name="Das S."/>
            <person name="Gupta A."/>
            <person name="Adhikary S.P."/>
            <person name="Tripathy S."/>
        </authorList>
    </citation>
    <scope>NUCLEOTIDE SEQUENCE</scope>
    <source>
        <strain evidence="9">VB521301</strain>
    </source>
</reference>
<dbReference type="InterPro" id="IPR029044">
    <property type="entry name" value="Nucleotide-diphossugar_trans"/>
</dbReference>
<keyword evidence="10" id="KW-1185">Reference proteome</keyword>
<feature type="transmembrane region" description="Helical" evidence="7">
    <location>
        <begin position="598"/>
        <end position="622"/>
    </location>
</feature>
<gene>
    <name evidence="9" type="ORF">DA73_0234910</name>
    <name evidence="8" type="ORF">DA73_0400035265</name>
</gene>
<sequence>MASVSSFDNSFSFSGNSRSKLRKRTLLFRYLAEINLILGAWYLQWRITHSINFDALWLSVPLLLAEIYSYFGGVMFVIGLWRPIVREVKSLERMKPLIPTSHLPNVDVFITCYNEPPEIVEKTAKAALAIDYLPTKLRVYVLDDGNSPAMRAMAERLCLEDLQSPLLQQEAERIDTELSCLLNRLKQLEDLTPNVQAAEHWLQDLSAEQAQSADRTTTTFLENLRQFILWLNSSDRTKTLNEHLITEHQILEQNIHQKELELVELTRFRYIARPKPEGVPHHAKAGNLNYAIFSGETTGEFILTLDADHIPKPQFLKRVLPYFYTYNVFTGKYEQNRIAFVQTRQDFYNLPPGDPFGHQANLFYGPIQQGKDGMNSAFYTGTNAVLRREALISVGLQNFADEFAKDEKRLNEFELVGGLSSNSITEDMNTAMRLHAAGWKSVYHNELLAEGLAPDDLSSTLKQRLRWAQGTIQVLLRENPLTKPGLTFWQRLHYFKTMYSYFSGFATLVFISCPIIYFFTEVVPVKTYGIDFSLHFFPAFVVNRLTLLAATWGISASEVWRSEQYAIALFPLLIQAVWSVFSGRPIKFQVTPKQRQSGIYLSLVLPQLIIFSLTILGIFWCLARFATGHLNHPWLYLLNSVWAVYNLSLLWSVIRASFWQPKSET</sequence>
<dbReference type="EMBL" id="JHEG02000059">
    <property type="protein sequence ID" value="KIE06556.1"/>
    <property type="molecule type" value="Genomic_DNA"/>
</dbReference>
<dbReference type="GO" id="GO:0030244">
    <property type="term" value="P:cellulose biosynthetic process"/>
    <property type="evidence" value="ECO:0007669"/>
    <property type="project" value="InterPro"/>
</dbReference>
<reference evidence="8" key="2">
    <citation type="submission" date="2019-11" db="EMBL/GenBank/DDBJ databases">
        <title>Improved Assembly of Tolypothrix boutellei genome.</title>
        <authorList>
            <person name="Sarangi A.N."/>
            <person name="Mukherjee M."/>
            <person name="Ghosh S."/>
            <person name="Singh D."/>
            <person name="Das A."/>
            <person name="Kant S."/>
            <person name="Prusty A."/>
            <person name="Tripathy S."/>
        </authorList>
    </citation>
    <scope>NUCLEOTIDE SEQUENCE</scope>
    <source>
        <strain evidence="8">VB521301</strain>
    </source>
</reference>
<dbReference type="OrthoDB" id="9766299at2"/>
<organism evidence="9">
    <name type="scientific">Tolypothrix bouteillei VB521301</name>
    <dbReference type="NCBI Taxonomy" id="1479485"/>
    <lineage>
        <taxon>Bacteria</taxon>
        <taxon>Bacillati</taxon>
        <taxon>Cyanobacteriota</taxon>
        <taxon>Cyanophyceae</taxon>
        <taxon>Nostocales</taxon>
        <taxon>Tolypothrichaceae</taxon>
        <taxon>Tolypothrix</taxon>
    </lineage>
</organism>
<dbReference type="Pfam" id="PF03552">
    <property type="entry name" value="Cellulose_synt"/>
    <property type="match status" value="2"/>
</dbReference>
<dbReference type="RefSeq" id="WP_038092804.1">
    <property type="nucleotide sequence ID" value="NZ_JHEG04000001.1"/>
</dbReference>
<dbReference type="AlphaFoldDB" id="A0A0C1N2D8"/>
<dbReference type="GO" id="GO:0016760">
    <property type="term" value="F:cellulose synthase (UDP-forming) activity"/>
    <property type="evidence" value="ECO:0007669"/>
    <property type="project" value="InterPro"/>
</dbReference>
<keyword evidence="4 7" id="KW-0812">Transmembrane</keyword>
<evidence type="ECO:0000256" key="5">
    <source>
        <dbReference type="ARBA" id="ARBA00022989"/>
    </source>
</evidence>
<feature type="transmembrane region" description="Helical" evidence="7">
    <location>
        <begin position="634"/>
        <end position="654"/>
    </location>
</feature>
<evidence type="ECO:0000256" key="2">
    <source>
        <dbReference type="ARBA" id="ARBA00022676"/>
    </source>
</evidence>
<name>A0A0C1N2D8_9CYAN</name>
<dbReference type="InterPro" id="IPR005150">
    <property type="entry name" value="Cellulose_synth"/>
</dbReference>
<keyword evidence="3" id="KW-0808">Transferase</keyword>
<comment type="subcellular location">
    <subcellularLocation>
        <location evidence="1">Endomembrane system</location>
        <topology evidence="1">Multi-pass membrane protein</topology>
    </subcellularLocation>
</comment>
<proteinExistence type="predicted"/>
<keyword evidence="5 7" id="KW-1133">Transmembrane helix</keyword>
<dbReference type="InterPro" id="IPR050321">
    <property type="entry name" value="Glycosyltr_2/OpgH_subfam"/>
</dbReference>
<dbReference type="PANTHER" id="PTHR43867">
    <property type="entry name" value="CELLULOSE SYNTHASE CATALYTIC SUBUNIT A [UDP-FORMING]"/>
    <property type="match status" value="1"/>
</dbReference>
<evidence type="ECO:0000256" key="6">
    <source>
        <dbReference type="ARBA" id="ARBA00023136"/>
    </source>
</evidence>
<dbReference type="GO" id="GO:0005886">
    <property type="term" value="C:plasma membrane"/>
    <property type="evidence" value="ECO:0007669"/>
    <property type="project" value="TreeGrafter"/>
</dbReference>
<evidence type="ECO:0000313" key="10">
    <source>
        <dbReference type="Proteomes" id="UP000029738"/>
    </source>
</evidence>
<dbReference type="Proteomes" id="UP000029738">
    <property type="component" value="Unassembled WGS sequence"/>
</dbReference>